<dbReference type="PROSITE" id="PS50056">
    <property type="entry name" value="TYR_PHOSPHATASE_2"/>
    <property type="match status" value="1"/>
</dbReference>
<gene>
    <name evidence="6" type="ORF">MSYG_0497</name>
</gene>
<feature type="region of interest" description="Disordered" evidence="5">
    <location>
        <begin position="299"/>
        <end position="342"/>
    </location>
</feature>
<dbReference type="InterPro" id="IPR000387">
    <property type="entry name" value="Tyr_Pase_dom"/>
</dbReference>
<dbReference type="RefSeq" id="XP_018741728.1">
    <property type="nucleotide sequence ID" value="XM_018885138.1"/>
</dbReference>
<dbReference type="SUPFAM" id="SSF52799">
    <property type="entry name" value="(Phosphotyrosine protein) phosphatases II"/>
    <property type="match status" value="1"/>
</dbReference>
<evidence type="ECO:0000256" key="3">
    <source>
        <dbReference type="ARBA" id="ARBA00022801"/>
    </source>
</evidence>
<accession>M5ED29</accession>
<feature type="compositionally biased region" description="Low complexity" evidence="5">
    <location>
        <begin position="324"/>
        <end position="337"/>
    </location>
</feature>
<keyword evidence="6" id="KW-0418">Kinase</keyword>
<dbReference type="STRING" id="1230383.M5ED29"/>
<sequence length="571" mass="60283">MEGRHTLAPAGSLGIAPEALVERLRGQPAEPVPDGGGGGAAAQCCTPLSLASLSLPSSPRTQPSPSLLTPPCAPLDLASTSAPPCVDLPPQDEAGPGSAVPAEAPLGGEALEVPPFRAGAGAPVLLLDTRPSHIFRGCERTTGAEQDVTGHLQGAINLQVPTLLLRRTQRALSTSPELLDTMDFAAYIHSDSGVRRLRRLGASQATPELGLPACAVRKLMHVYWFLDVVVLHEDDASAFAAFMLLRLLAAQRARAAASANDAARACRGGLYYVAGGMRAVRHLPASHALFCVGDTPADPRDEELDPKPLQLPPASLTPPRAAARGLPGRPTPTGTPRSLAPSMERRHSALDVMQRLPLMASLRVSTGPTASVPEEIVTAREACPTVFDVSTIIPGLLYVGPDVQKLDDVQELERLGVRAVLNTAVESDDTGEPYRALRAQLAAYRHLPMRDAVEAADVQASLSEACAFIDGALAAGQPTYVHCRAGKSRSTTCVMAYLIQARSWTLQQAYAFVASQRKRTSPNIGFIAELMQFERATLGTHTASVPLSHHSPHDRPAQRVASSPTCSPPVP</sequence>
<dbReference type="GO" id="GO:0005737">
    <property type="term" value="C:cytoplasm"/>
    <property type="evidence" value="ECO:0007669"/>
    <property type="project" value="TreeGrafter"/>
</dbReference>
<keyword evidence="6" id="KW-0808">Transferase</keyword>
<dbReference type="InterPro" id="IPR020422">
    <property type="entry name" value="TYR_PHOSPHATASE_DUAL_dom"/>
</dbReference>
<keyword evidence="3" id="KW-0378">Hydrolase</keyword>
<reference evidence="7" key="1">
    <citation type="journal article" date="2017" name="Nucleic Acids Res.">
        <title>Proteogenomics produces comprehensive and highly accurate protein-coding gene annotation in a complete genome assembly of Malassezia sympodialis.</title>
        <authorList>
            <person name="Zhu Y."/>
            <person name="Engstroem P.G."/>
            <person name="Tellgren-Roth C."/>
            <person name="Baudo C.D."/>
            <person name="Kennell J.C."/>
            <person name="Sun S."/>
            <person name="Billmyre R.B."/>
            <person name="Schroeder M.S."/>
            <person name="Andersson A."/>
            <person name="Holm T."/>
            <person name="Sigurgeirsson B."/>
            <person name="Wu G."/>
            <person name="Sankaranarayanan S.R."/>
            <person name="Siddharthan R."/>
            <person name="Sanyal K."/>
            <person name="Lundeberg J."/>
            <person name="Nystedt B."/>
            <person name="Boekhout T."/>
            <person name="Dawson T.L. Jr."/>
            <person name="Heitman J."/>
            <person name="Scheynius A."/>
            <person name="Lehtioe J."/>
        </authorList>
    </citation>
    <scope>NUCLEOTIDE SEQUENCE [LARGE SCALE GENOMIC DNA]</scope>
    <source>
        <strain evidence="7">ATCC 42132</strain>
    </source>
</reference>
<dbReference type="CDD" id="cd14498">
    <property type="entry name" value="DSP"/>
    <property type="match status" value="1"/>
</dbReference>
<dbReference type="PANTHER" id="PTHR10159">
    <property type="entry name" value="DUAL SPECIFICITY PROTEIN PHOSPHATASE"/>
    <property type="match status" value="1"/>
</dbReference>
<dbReference type="InterPro" id="IPR016130">
    <property type="entry name" value="Tyr_Pase_AS"/>
</dbReference>
<dbReference type="Pfam" id="PF00782">
    <property type="entry name" value="DSPc"/>
    <property type="match status" value="1"/>
</dbReference>
<dbReference type="PROSITE" id="PS50054">
    <property type="entry name" value="TYR_PHOSPHATASE_DUAL"/>
    <property type="match status" value="1"/>
</dbReference>
<dbReference type="InterPro" id="IPR036873">
    <property type="entry name" value="Rhodanese-like_dom_sf"/>
</dbReference>
<evidence type="ECO:0000256" key="1">
    <source>
        <dbReference type="ARBA" id="ARBA00008601"/>
    </source>
</evidence>
<dbReference type="OMA" id="IVEYKHI"/>
<dbReference type="GO" id="GO:0004725">
    <property type="term" value="F:protein tyrosine phosphatase activity"/>
    <property type="evidence" value="ECO:0007669"/>
    <property type="project" value="UniProtKB-EC"/>
</dbReference>
<dbReference type="VEuPathDB" id="FungiDB:MSYG_0497"/>
<dbReference type="SMART" id="SM00195">
    <property type="entry name" value="DSPc"/>
    <property type="match status" value="1"/>
</dbReference>
<dbReference type="Gene3D" id="3.90.190.10">
    <property type="entry name" value="Protein tyrosine phosphatase superfamily"/>
    <property type="match status" value="1"/>
</dbReference>
<dbReference type="Gene3D" id="3.40.250.10">
    <property type="entry name" value="Rhodanese-like domain"/>
    <property type="match status" value="1"/>
</dbReference>
<dbReference type="KEGG" id="msym:MSY001_3245"/>
<feature type="region of interest" description="Disordered" evidence="5">
    <location>
        <begin position="1"/>
        <end position="105"/>
    </location>
</feature>
<dbReference type="PROSITE" id="PS00383">
    <property type="entry name" value="TYR_PHOSPHATASE_1"/>
    <property type="match status" value="1"/>
</dbReference>
<keyword evidence="7" id="KW-1185">Reference proteome</keyword>
<dbReference type="EMBL" id="LT671821">
    <property type="protein sequence ID" value="SHO76162.1"/>
    <property type="molecule type" value="Genomic_DNA"/>
</dbReference>
<organism evidence="6 7">
    <name type="scientific">Malassezia sympodialis (strain ATCC 42132)</name>
    <name type="common">Atopic eczema-associated yeast</name>
    <dbReference type="NCBI Taxonomy" id="1230383"/>
    <lineage>
        <taxon>Eukaryota</taxon>
        <taxon>Fungi</taxon>
        <taxon>Dikarya</taxon>
        <taxon>Basidiomycota</taxon>
        <taxon>Ustilaginomycotina</taxon>
        <taxon>Malasseziomycetes</taxon>
        <taxon>Malasseziales</taxon>
        <taxon>Malasseziaceae</taxon>
        <taxon>Malassezia</taxon>
    </lineage>
</organism>
<dbReference type="InterPro" id="IPR029021">
    <property type="entry name" value="Prot-tyrosine_phosphatase-like"/>
</dbReference>
<dbReference type="GO" id="GO:0043409">
    <property type="term" value="P:negative regulation of MAPK cascade"/>
    <property type="evidence" value="ECO:0007669"/>
    <property type="project" value="TreeGrafter"/>
</dbReference>
<comment type="similarity">
    <text evidence="1">Belongs to the protein-tyrosine phosphatase family. Non-receptor class dual specificity subfamily.</text>
</comment>
<dbReference type="SUPFAM" id="SSF52821">
    <property type="entry name" value="Rhodanese/Cell cycle control phosphatase"/>
    <property type="match status" value="1"/>
</dbReference>
<proteinExistence type="inferred from homology"/>
<evidence type="ECO:0000256" key="4">
    <source>
        <dbReference type="ARBA" id="ARBA00022912"/>
    </source>
</evidence>
<dbReference type="EC" id="3.1.3.48" evidence="2"/>
<dbReference type="Proteomes" id="UP000186303">
    <property type="component" value="Chromosome 1"/>
</dbReference>
<keyword evidence="4" id="KW-0904">Protein phosphatase</keyword>
<dbReference type="InterPro" id="IPR000340">
    <property type="entry name" value="Dual-sp_phosphatase_cat-dom"/>
</dbReference>
<feature type="region of interest" description="Disordered" evidence="5">
    <location>
        <begin position="543"/>
        <end position="571"/>
    </location>
</feature>
<dbReference type="HOGENOM" id="CLU_477402_0_0_1"/>
<evidence type="ECO:0000313" key="7">
    <source>
        <dbReference type="Proteomes" id="UP000186303"/>
    </source>
</evidence>
<name>M5ED29_MALS4</name>
<evidence type="ECO:0000313" key="6">
    <source>
        <dbReference type="EMBL" id="SHO76162.1"/>
    </source>
</evidence>
<evidence type="ECO:0000256" key="2">
    <source>
        <dbReference type="ARBA" id="ARBA00013064"/>
    </source>
</evidence>
<dbReference type="OrthoDB" id="273181at2759"/>
<dbReference type="GO" id="GO:0016301">
    <property type="term" value="F:kinase activity"/>
    <property type="evidence" value="ECO:0007669"/>
    <property type="project" value="UniProtKB-KW"/>
</dbReference>
<evidence type="ECO:0000256" key="5">
    <source>
        <dbReference type="SAM" id="MobiDB-lite"/>
    </source>
</evidence>
<dbReference type="PANTHER" id="PTHR10159:SF530">
    <property type="entry name" value="DUAL SPECIFICITY PROTEIN PHOSPHATASE DDB_G0271350-RELATED"/>
    <property type="match status" value="1"/>
</dbReference>
<protein>
    <recommendedName>
        <fullName evidence="2">protein-tyrosine-phosphatase</fullName>
        <ecNumber evidence="2">3.1.3.48</ecNumber>
    </recommendedName>
</protein>
<feature type="compositionally biased region" description="Low complexity" evidence="5">
    <location>
        <begin position="47"/>
        <end position="59"/>
    </location>
</feature>
<dbReference type="AlphaFoldDB" id="M5ED29"/>